<keyword evidence="1" id="KW-0732">Signal</keyword>
<sequence length="252" mass="25906">MAALHAALLAALAVGCTSNTGATGSGTDAKAGPGTKSIAQPGKYRTLFEPCGSVGSSALKDLLPGTVGLPDKQQQEILRGSASSTFDTDRRVGCAWKSDAPDASHSLSLDIERVVSYDPAVSDDDRAQELFTEKQIAAAVPVATEAPTASASASAPVSGTPSIDATEPAATLGSRMLNSIGDAAYLDDDLASAAAGSTAQRRTVSVVFRTSNVIATVVYTEQSGHTTVIPESKELQEKAQHLARNLVKKFSD</sequence>
<evidence type="ECO:0000313" key="2">
    <source>
        <dbReference type="EMBL" id="MCM2394011.1"/>
    </source>
</evidence>
<accession>A0ABT0V0J3</accession>
<proteinExistence type="predicted"/>
<dbReference type="Proteomes" id="UP001431429">
    <property type="component" value="Unassembled WGS sequence"/>
</dbReference>
<organism evidence="2 3">
    <name type="scientific">Streptomyces albipurpureus</name>
    <dbReference type="NCBI Taxonomy" id="2897419"/>
    <lineage>
        <taxon>Bacteria</taxon>
        <taxon>Bacillati</taxon>
        <taxon>Actinomycetota</taxon>
        <taxon>Actinomycetes</taxon>
        <taxon>Kitasatosporales</taxon>
        <taxon>Streptomycetaceae</taxon>
        <taxon>Streptomyces</taxon>
    </lineage>
</organism>
<keyword evidence="3" id="KW-1185">Reference proteome</keyword>
<dbReference type="EMBL" id="JAMQAW010000096">
    <property type="protein sequence ID" value="MCM2394011.1"/>
    <property type="molecule type" value="Genomic_DNA"/>
</dbReference>
<reference evidence="2" key="1">
    <citation type="submission" date="2022-06" db="EMBL/GenBank/DDBJ databases">
        <title>Genome public.</title>
        <authorList>
            <person name="Sun Q."/>
        </authorList>
    </citation>
    <scope>NUCLEOTIDE SEQUENCE</scope>
    <source>
        <strain evidence="2">CWNU-1</strain>
    </source>
</reference>
<gene>
    <name evidence="2" type="ORF">NBG84_38060</name>
</gene>
<protein>
    <submittedName>
        <fullName evidence="2">DUF3558 domain-containing protein</fullName>
    </submittedName>
</protein>
<comment type="caution">
    <text evidence="2">The sequence shown here is derived from an EMBL/GenBank/DDBJ whole genome shotgun (WGS) entry which is preliminary data.</text>
</comment>
<name>A0ABT0V0J3_9ACTN</name>
<evidence type="ECO:0000313" key="3">
    <source>
        <dbReference type="Proteomes" id="UP001431429"/>
    </source>
</evidence>
<feature type="chain" id="PRO_5047410737" evidence="1">
    <location>
        <begin position="23"/>
        <end position="252"/>
    </location>
</feature>
<feature type="signal peptide" evidence="1">
    <location>
        <begin position="1"/>
        <end position="22"/>
    </location>
</feature>
<evidence type="ECO:0000256" key="1">
    <source>
        <dbReference type="SAM" id="SignalP"/>
    </source>
</evidence>